<dbReference type="InterPro" id="IPR009050">
    <property type="entry name" value="Globin-like_sf"/>
</dbReference>
<evidence type="ECO:0008006" key="3">
    <source>
        <dbReference type="Google" id="ProtNLM"/>
    </source>
</evidence>
<keyword evidence="2" id="KW-1185">Reference proteome</keyword>
<proteinExistence type="predicted"/>
<evidence type="ECO:0000313" key="1">
    <source>
        <dbReference type="EMBL" id="AXK42972.1"/>
    </source>
</evidence>
<name>A0A345YGC0_9SPHN</name>
<dbReference type="Proteomes" id="UP000254508">
    <property type="component" value="Chromosome"/>
</dbReference>
<dbReference type="SUPFAM" id="SSF46458">
    <property type="entry name" value="Globin-like"/>
    <property type="match status" value="1"/>
</dbReference>
<gene>
    <name evidence="1" type="ORF">DVR09_12130</name>
</gene>
<dbReference type="EMBL" id="CP031357">
    <property type="protein sequence ID" value="AXK42972.1"/>
    <property type="molecule type" value="Genomic_DNA"/>
</dbReference>
<protein>
    <recommendedName>
        <fullName evidence="3">Globin</fullName>
    </recommendedName>
</protein>
<dbReference type="RefSeq" id="WP_115417141.1">
    <property type="nucleotide sequence ID" value="NZ_CP031357.1"/>
</dbReference>
<dbReference type="KEGG" id="err:DVR09_12130"/>
<organism evidence="1 2">
    <name type="scientific">Erythrobacter aureus</name>
    <dbReference type="NCBI Taxonomy" id="2182384"/>
    <lineage>
        <taxon>Bacteria</taxon>
        <taxon>Pseudomonadati</taxon>
        <taxon>Pseudomonadota</taxon>
        <taxon>Alphaproteobacteria</taxon>
        <taxon>Sphingomonadales</taxon>
        <taxon>Erythrobacteraceae</taxon>
        <taxon>Erythrobacter/Porphyrobacter group</taxon>
        <taxon>Erythrobacter</taxon>
    </lineage>
</organism>
<dbReference type="OrthoDB" id="7508949at2"/>
<reference evidence="2" key="1">
    <citation type="submission" date="2018-07" db="EMBL/GenBank/DDBJ databases">
        <title>Genome sequence of Erythrobacter strain YH-07, an antagonistic bacterium isolated from Yellow Sea.</title>
        <authorList>
            <person name="Tang T."/>
            <person name="Liu Q."/>
            <person name="Sun X."/>
        </authorList>
    </citation>
    <scope>NUCLEOTIDE SEQUENCE [LARGE SCALE GENOMIC DNA]</scope>
    <source>
        <strain evidence="2">YH-07</strain>
    </source>
</reference>
<accession>A0A345YGC0</accession>
<sequence>MTRDRSELAQRSLERLAEVGGDVTRPVLDAYYARHPDARASFEHHGLGHTAELEGRMVAESLYLLLTWIEDPATARIDHGTAIVHHNDSLHIPPRWYLGLVDAALDVLLRTVPEDSPDERALWIAIREEFAAFVESLRSEFVHGDGGDPLPGFEPPPAAH</sequence>
<dbReference type="AlphaFoldDB" id="A0A345YGC0"/>
<evidence type="ECO:0000313" key="2">
    <source>
        <dbReference type="Proteomes" id="UP000254508"/>
    </source>
</evidence>